<reference evidence="1 2" key="1">
    <citation type="submission" date="2019-01" db="EMBL/GenBank/DDBJ databases">
        <title>Sequencing of cultivated peanut Arachis hypogaea provides insights into genome evolution and oil improvement.</title>
        <authorList>
            <person name="Chen X."/>
        </authorList>
    </citation>
    <scope>NUCLEOTIDE SEQUENCE [LARGE SCALE GENOMIC DNA]</scope>
    <source>
        <strain evidence="2">cv. Fuhuasheng</strain>
        <tissue evidence="1">Leaves</tissue>
    </source>
</reference>
<dbReference type="Proteomes" id="UP000289738">
    <property type="component" value="Chromosome B10"/>
</dbReference>
<dbReference type="PANTHER" id="PTHR34560:SF8">
    <property type="entry name" value="START-LIKE DOMAIN-CONTAINING PROTEIN-RELATED"/>
    <property type="match status" value="1"/>
</dbReference>
<comment type="caution">
    <text evidence="1">The sequence shown here is derived from an EMBL/GenBank/DDBJ whole genome shotgun (WGS) entry which is preliminary data.</text>
</comment>
<evidence type="ECO:0000313" key="2">
    <source>
        <dbReference type="Proteomes" id="UP000289738"/>
    </source>
</evidence>
<sequence>MDIKLDFVPPSLINFISRQLISNGFRLYKKTVASMMSHGEEELSKALGDPLYVRIRESLSLNKMRIFSLLKRTLLKVSKMRQRLQLKRIKAINMQIVPRRWW</sequence>
<accession>A0A444X2M6</accession>
<gene>
    <name evidence="1" type="ORF">Ahy_B10g102814</name>
</gene>
<organism evidence="1 2">
    <name type="scientific">Arachis hypogaea</name>
    <name type="common">Peanut</name>
    <dbReference type="NCBI Taxonomy" id="3818"/>
    <lineage>
        <taxon>Eukaryota</taxon>
        <taxon>Viridiplantae</taxon>
        <taxon>Streptophyta</taxon>
        <taxon>Embryophyta</taxon>
        <taxon>Tracheophyta</taxon>
        <taxon>Spermatophyta</taxon>
        <taxon>Magnoliopsida</taxon>
        <taxon>eudicotyledons</taxon>
        <taxon>Gunneridae</taxon>
        <taxon>Pentapetalae</taxon>
        <taxon>rosids</taxon>
        <taxon>fabids</taxon>
        <taxon>Fabales</taxon>
        <taxon>Fabaceae</taxon>
        <taxon>Papilionoideae</taxon>
        <taxon>50 kb inversion clade</taxon>
        <taxon>dalbergioids sensu lato</taxon>
        <taxon>Dalbergieae</taxon>
        <taxon>Pterocarpus clade</taxon>
        <taxon>Arachis</taxon>
    </lineage>
</organism>
<dbReference type="AlphaFoldDB" id="A0A444X2M6"/>
<dbReference type="PANTHER" id="PTHR34560">
    <property type="entry name" value="POLYKETIDE CYCLASE/DEHYDRASE/LIPID TRANSPORT SUPERFAMILY PROTEIN"/>
    <property type="match status" value="1"/>
</dbReference>
<name>A0A444X2M6_ARAHY</name>
<evidence type="ECO:0000313" key="1">
    <source>
        <dbReference type="EMBL" id="RYQ83927.1"/>
    </source>
</evidence>
<protein>
    <submittedName>
        <fullName evidence="1">Uncharacterized protein</fullName>
    </submittedName>
</protein>
<proteinExistence type="predicted"/>
<dbReference type="EMBL" id="SDMP01000020">
    <property type="protein sequence ID" value="RYQ83927.1"/>
    <property type="molecule type" value="Genomic_DNA"/>
</dbReference>
<keyword evidence="2" id="KW-1185">Reference proteome</keyword>